<protein>
    <submittedName>
        <fullName evidence="2">Uncharacterized protein</fullName>
    </submittedName>
</protein>
<dbReference type="Proteomes" id="UP000078340">
    <property type="component" value="Unassembled WGS sequence"/>
</dbReference>
<evidence type="ECO:0000313" key="3">
    <source>
        <dbReference type="Proteomes" id="UP000078340"/>
    </source>
</evidence>
<comment type="caution">
    <text evidence="2">The sequence shown here is derived from an EMBL/GenBank/DDBJ whole genome shotgun (WGS) entry which is preliminary data.</text>
</comment>
<reference evidence="2 3" key="1">
    <citation type="submission" date="2016-02" db="EMBL/GenBank/DDBJ databases">
        <title>Biosynthesis of antibiotic leucinostatins and their inhibition on Phytophthora in bio-control Purpureocillium lilacinum.</title>
        <authorList>
            <person name="Wang G."/>
            <person name="Liu Z."/>
            <person name="Lin R."/>
            <person name="Li E."/>
            <person name="Mao Z."/>
            <person name="Ling J."/>
            <person name="Yin W."/>
            <person name="Xie B."/>
        </authorList>
    </citation>
    <scope>NUCLEOTIDE SEQUENCE [LARGE SCALE GENOMIC DNA]</scope>
    <source>
        <strain evidence="2">PLFJ-1</strain>
    </source>
</reference>
<proteinExistence type="predicted"/>
<organism evidence="2 3">
    <name type="scientific">Purpureocillium lilacinum</name>
    <name type="common">Paecilomyces lilacinus</name>
    <dbReference type="NCBI Taxonomy" id="33203"/>
    <lineage>
        <taxon>Eukaryota</taxon>
        <taxon>Fungi</taxon>
        <taxon>Dikarya</taxon>
        <taxon>Ascomycota</taxon>
        <taxon>Pezizomycotina</taxon>
        <taxon>Sordariomycetes</taxon>
        <taxon>Hypocreomycetidae</taxon>
        <taxon>Hypocreales</taxon>
        <taxon>Ophiocordycipitaceae</taxon>
        <taxon>Purpureocillium</taxon>
    </lineage>
</organism>
<dbReference type="AlphaFoldDB" id="A0A179H7B8"/>
<evidence type="ECO:0000256" key="1">
    <source>
        <dbReference type="SAM" id="MobiDB-lite"/>
    </source>
</evidence>
<dbReference type="EMBL" id="LSBI01000007">
    <property type="protein sequence ID" value="OAQ85329.1"/>
    <property type="molecule type" value="Genomic_DNA"/>
</dbReference>
<sequence>MSLLGPQLETNPVRPCWVCKTTSDLPPAWHFTTNPAEQPARASDGALKGLEDWLHRLSEVCFRQVHVRHDGVSRSAAIDLAAGWDRQRSSLPARRGLPAISQPANRVPVRSPRGCCLRTRAPGAARGSSAPAY</sequence>
<accession>A0A179H7B8</accession>
<evidence type="ECO:0000313" key="2">
    <source>
        <dbReference type="EMBL" id="OAQ85329.1"/>
    </source>
</evidence>
<feature type="region of interest" description="Disordered" evidence="1">
    <location>
        <begin position="94"/>
        <end position="113"/>
    </location>
</feature>
<name>A0A179H7B8_PURLI</name>
<gene>
    <name evidence="2" type="ORF">VFPFJ_07718</name>
</gene>